<dbReference type="Proteomes" id="UP001385951">
    <property type="component" value="Unassembled WGS sequence"/>
</dbReference>
<dbReference type="EMBL" id="JASBNA010000059">
    <property type="protein sequence ID" value="KAK7679449.1"/>
    <property type="molecule type" value="Genomic_DNA"/>
</dbReference>
<dbReference type="AlphaFoldDB" id="A0AAW0FML4"/>
<accession>A0AAW0FML4</accession>
<sequence>MKISMYYSRTSDQKQGKPYSCASRRRWWLVLTQICHHWRATALLTPLLWSYIDTNIFLGHYLLETSLSRSAGTALDVTTCDETNFMQRSNVSSGLAKVMQESHRIRNLVLKALFPSILTSLFPGLEYLEIDTEHHNVPSDSNPILRHFLKHSPILRSVTFTNVSLHSLILSTLPLTVAHRPSTFALPIAVLGSGGHRCSEETAATRNPFPFQHSSPVVRRHGGNDYLSAQTQTSHCQRYAGKYRASF</sequence>
<evidence type="ECO:0000313" key="2">
    <source>
        <dbReference type="Proteomes" id="UP001385951"/>
    </source>
</evidence>
<reference evidence="1 2" key="1">
    <citation type="submission" date="2022-09" db="EMBL/GenBank/DDBJ databases">
        <authorList>
            <person name="Palmer J.M."/>
        </authorList>
    </citation>
    <scope>NUCLEOTIDE SEQUENCE [LARGE SCALE GENOMIC DNA]</scope>
    <source>
        <strain evidence="1 2">DSM 7382</strain>
    </source>
</reference>
<proteinExistence type="predicted"/>
<gene>
    <name evidence="1" type="ORF">QCA50_017503</name>
</gene>
<evidence type="ECO:0000313" key="1">
    <source>
        <dbReference type="EMBL" id="KAK7679449.1"/>
    </source>
</evidence>
<evidence type="ECO:0008006" key="3">
    <source>
        <dbReference type="Google" id="ProtNLM"/>
    </source>
</evidence>
<name>A0AAW0FML4_9APHY</name>
<organism evidence="1 2">
    <name type="scientific">Cerrena zonata</name>
    <dbReference type="NCBI Taxonomy" id="2478898"/>
    <lineage>
        <taxon>Eukaryota</taxon>
        <taxon>Fungi</taxon>
        <taxon>Dikarya</taxon>
        <taxon>Basidiomycota</taxon>
        <taxon>Agaricomycotina</taxon>
        <taxon>Agaricomycetes</taxon>
        <taxon>Polyporales</taxon>
        <taxon>Cerrenaceae</taxon>
        <taxon>Cerrena</taxon>
    </lineage>
</organism>
<protein>
    <recommendedName>
        <fullName evidence="3">F-box domain-containing protein</fullName>
    </recommendedName>
</protein>
<keyword evidence="2" id="KW-1185">Reference proteome</keyword>
<comment type="caution">
    <text evidence="1">The sequence shown here is derived from an EMBL/GenBank/DDBJ whole genome shotgun (WGS) entry which is preliminary data.</text>
</comment>